<accession>A0ABU7WH30</accession>
<keyword evidence="3" id="KW-1185">Reference proteome</keyword>
<evidence type="ECO:0000313" key="2">
    <source>
        <dbReference type="EMBL" id="MEF3082808.1"/>
    </source>
</evidence>
<dbReference type="Proteomes" id="UP001358324">
    <property type="component" value="Unassembled WGS sequence"/>
</dbReference>
<reference evidence="2 3" key="1">
    <citation type="submission" date="2024-01" db="EMBL/GenBank/DDBJ databases">
        <title>Novel species of the genus Luteimonas isolated from rivers.</title>
        <authorList>
            <person name="Lu H."/>
        </authorList>
    </citation>
    <scope>NUCLEOTIDE SEQUENCE [LARGE SCALE GENOMIC DNA]</scope>
    <source>
        <strain evidence="2 3">SMYT11W</strain>
    </source>
</reference>
<dbReference type="RefSeq" id="WP_332078526.1">
    <property type="nucleotide sequence ID" value="NZ_JAZHBM010000002.1"/>
</dbReference>
<name>A0ABU7WH30_9GAMM</name>
<dbReference type="EMBL" id="JAZHBM010000002">
    <property type="protein sequence ID" value="MEF3082808.1"/>
    <property type="molecule type" value="Genomic_DNA"/>
</dbReference>
<protein>
    <submittedName>
        <fullName evidence="2">Uncharacterized protein</fullName>
    </submittedName>
</protein>
<feature type="signal peptide" evidence="1">
    <location>
        <begin position="1"/>
        <end position="18"/>
    </location>
</feature>
<evidence type="ECO:0000256" key="1">
    <source>
        <dbReference type="SAM" id="SignalP"/>
    </source>
</evidence>
<evidence type="ECO:0000313" key="3">
    <source>
        <dbReference type="Proteomes" id="UP001358324"/>
    </source>
</evidence>
<sequence length="302" mass="31909">MACLALLATGALPGTVIAADDVAPTPLLGGYLRETRIVYPLTVQGWEAQGEKRYEQPELGVSVRYAQDAMPGWIDVFFYPVGEADAAVLDTHMRGSIADIGTLVGRQDVVAVHFDATRARRIALQGVEPESADGEVRTASGWIERASGRYDTAMTIGLRQLHFIKGRYSRPADAGGVPVGDLLDAFVGALFADVGIQSTGDCARALPINVIAAGQAPSDAAVDGGDDDARRAVLTPDGRVVAADGDAPMTQALAELGAVMRRQRFPGCVGATPVEPHVPEGHREIRIEYRAPSPSRALVSID</sequence>
<gene>
    <name evidence="2" type="ORF">V3391_11390</name>
</gene>
<keyword evidence="1" id="KW-0732">Signal</keyword>
<proteinExistence type="predicted"/>
<comment type="caution">
    <text evidence="2">The sequence shown here is derived from an EMBL/GenBank/DDBJ whole genome shotgun (WGS) entry which is preliminary data.</text>
</comment>
<feature type="chain" id="PRO_5045765987" evidence="1">
    <location>
        <begin position="19"/>
        <end position="302"/>
    </location>
</feature>
<organism evidence="2 3">
    <name type="scientific">Luteimonas flava</name>
    <dbReference type="NCBI Taxonomy" id="3115822"/>
    <lineage>
        <taxon>Bacteria</taxon>
        <taxon>Pseudomonadati</taxon>
        <taxon>Pseudomonadota</taxon>
        <taxon>Gammaproteobacteria</taxon>
        <taxon>Lysobacterales</taxon>
        <taxon>Lysobacteraceae</taxon>
        <taxon>Luteimonas</taxon>
    </lineage>
</organism>